<dbReference type="Proteomes" id="UP000244016">
    <property type="component" value="Unassembled WGS sequence"/>
</dbReference>
<protein>
    <submittedName>
        <fullName evidence="6">SSU ribosomal protein S1p</fullName>
    </submittedName>
</protein>
<dbReference type="PANTHER" id="PTHR10724:SF7">
    <property type="entry name" value="SMALL RIBOSOMAL SUBUNIT PROTEIN BS1C"/>
    <property type="match status" value="1"/>
</dbReference>
<keyword evidence="3" id="KW-0687">Ribonucleoprotein</keyword>
<dbReference type="InterPro" id="IPR003029">
    <property type="entry name" value="S1_domain"/>
</dbReference>
<dbReference type="PROSITE" id="PS50126">
    <property type="entry name" value="S1"/>
    <property type="match status" value="4"/>
</dbReference>
<accession>A0A2T5G8J5</accession>
<evidence type="ECO:0000313" key="7">
    <source>
        <dbReference type="Proteomes" id="UP000244016"/>
    </source>
</evidence>
<feature type="domain" description="S1 motif" evidence="5">
    <location>
        <begin position="15"/>
        <end position="84"/>
    </location>
</feature>
<dbReference type="FunFam" id="2.40.50.140:FF:000051">
    <property type="entry name" value="RNA-binding transcriptional accessory protein"/>
    <property type="match status" value="2"/>
</dbReference>
<dbReference type="GO" id="GO:1990904">
    <property type="term" value="C:ribonucleoprotein complex"/>
    <property type="evidence" value="ECO:0007669"/>
    <property type="project" value="UniProtKB-KW"/>
</dbReference>
<dbReference type="GO" id="GO:0005840">
    <property type="term" value="C:ribosome"/>
    <property type="evidence" value="ECO:0007669"/>
    <property type="project" value="UniProtKB-KW"/>
</dbReference>
<keyword evidence="2 6" id="KW-0689">Ribosomal protein</keyword>
<dbReference type="PRINTS" id="PR00681">
    <property type="entry name" value="RIBOSOMALS1"/>
</dbReference>
<dbReference type="Pfam" id="PF00575">
    <property type="entry name" value="S1"/>
    <property type="match status" value="4"/>
</dbReference>
<evidence type="ECO:0000256" key="3">
    <source>
        <dbReference type="ARBA" id="ARBA00023274"/>
    </source>
</evidence>
<feature type="domain" description="S1 motif" evidence="5">
    <location>
        <begin position="188"/>
        <end position="256"/>
    </location>
</feature>
<feature type="domain" description="S1 motif" evidence="5">
    <location>
        <begin position="273"/>
        <end position="342"/>
    </location>
</feature>
<dbReference type="InterPro" id="IPR050437">
    <property type="entry name" value="Ribos_protein_bS1-like"/>
</dbReference>
<dbReference type="GO" id="GO:0006412">
    <property type="term" value="P:translation"/>
    <property type="evidence" value="ECO:0007669"/>
    <property type="project" value="TreeGrafter"/>
</dbReference>
<dbReference type="NCBIfam" id="NF005208">
    <property type="entry name" value="PRK06676.1"/>
    <property type="match status" value="1"/>
</dbReference>
<evidence type="ECO:0000256" key="4">
    <source>
        <dbReference type="SAM" id="MobiDB-lite"/>
    </source>
</evidence>
<dbReference type="GO" id="GO:0003729">
    <property type="term" value="F:mRNA binding"/>
    <property type="evidence" value="ECO:0007669"/>
    <property type="project" value="TreeGrafter"/>
</dbReference>
<organism evidence="6 7">
    <name type="scientific">Brockia lithotrophica</name>
    <dbReference type="NCBI Taxonomy" id="933949"/>
    <lineage>
        <taxon>Bacteria</taxon>
        <taxon>Bacillati</taxon>
        <taxon>Bacillota</taxon>
        <taxon>Bacilli</taxon>
        <taxon>Bacillales</taxon>
        <taxon>Bacillales Family X. Incertae Sedis</taxon>
        <taxon>Brockia</taxon>
    </lineage>
</organism>
<dbReference type="InterPro" id="IPR012340">
    <property type="entry name" value="NA-bd_OB-fold"/>
</dbReference>
<feature type="domain" description="S1 motif" evidence="5">
    <location>
        <begin position="102"/>
        <end position="167"/>
    </location>
</feature>
<dbReference type="GO" id="GO:0003735">
    <property type="term" value="F:structural constituent of ribosome"/>
    <property type="evidence" value="ECO:0007669"/>
    <property type="project" value="TreeGrafter"/>
</dbReference>
<dbReference type="InterPro" id="IPR035104">
    <property type="entry name" value="Ribosomal_protein_S1-like"/>
</dbReference>
<feature type="compositionally biased region" description="Basic and acidic residues" evidence="4">
    <location>
        <begin position="356"/>
        <end position="370"/>
    </location>
</feature>
<dbReference type="SMART" id="SM00316">
    <property type="entry name" value="S1"/>
    <property type="match status" value="4"/>
</dbReference>
<name>A0A2T5G8J5_9BACL</name>
<dbReference type="PANTHER" id="PTHR10724">
    <property type="entry name" value="30S RIBOSOMAL PROTEIN S1"/>
    <property type="match status" value="1"/>
</dbReference>
<evidence type="ECO:0000313" key="6">
    <source>
        <dbReference type="EMBL" id="PTQ52517.1"/>
    </source>
</evidence>
<evidence type="ECO:0000259" key="5">
    <source>
        <dbReference type="PROSITE" id="PS50126"/>
    </source>
</evidence>
<proteinExistence type="inferred from homology"/>
<dbReference type="EMBL" id="PEBW01000002">
    <property type="protein sequence ID" value="PTQ52517.1"/>
    <property type="molecule type" value="Genomic_DNA"/>
</dbReference>
<dbReference type="CDD" id="cd04465">
    <property type="entry name" value="S1_RPS1_repeat_ec2_hs2"/>
    <property type="match status" value="1"/>
</dbReference>
<sequence length="389" mass="43262">MSFGQEGFGGNLHVGEVVEGVVTRVEAKHATVDLGDGREAILPIREVSALHIESVSDVLRVGDRVRVEVVKVDPVKQEIVVSKRAVDAREAWQRLADLFDRDETFEVTIFDAVKGGLVADVGLRGFIPASQVGERYVEDLSIYKGKRLPVKVLELDPEQNRVILSHRIVVEEEKERRREEALARLVEGEILEGTVVRIVDFGAFVDLGGVDGLVHVSELSWDPVDDPRQVVKEGDRVRVKVLKVDRDAGRISLSLRETQPGPWDTIAERFHEGEVVEGVVKRLAPFGAFVEIVPGVEGLVHVSQVARRRVSTPHEVLHEGDRVRVKILSISPEERRISLSIREAEGEPVSGGGRRGRGEREANAAQDKDESLEVSIRDLIQEDLRDKLF</sequence>
<dbReference type="Gene3D" id="2.40.50.140">
    <property type="entry name" value="Nucleic acid-binding proteins"/>
    <property type="match status" value="4"/>
</dbReference>
<dbReference type="GO" id="GO:0005737">
    <property type="term" value="C:cytoplasm"/>
    <property type="evidence" value="ECO:0007669"/>
    <property type="project" value="UniProtKB-ARBA"/>
</dbReference>
<gene>
    <name evidence="6" type="ORF">BLITH_0696</name>
</gene>
<comment type="similarity">
    <text evidence="1">Belongs to the bacterial ribosomal protein bS1 family.</text>
</comment>
<dbReference type="SUPFAM" id="SSF50249">
    <property type="entry name" value="Nucleic acid-binding proteins"/>
    <property type="match status" value="4"/>
</dbReference>
<feature type="region of interest" description="Disordered" evidence="4">
    <location>
        <begin position="344"/>
        <end position="370"/>
    </location>
</feature>
<evidence type="ECO:0000256" key="1">
    <source>
        <dbReference type="ARBA" id="ARBA00006767"/>
    </source>
</evidence>
<dbReference type="CDD" id="cd05688">
    <property type="entry name" value="S1_RPS1_repeat_ec3"/>
    <property type="match status" value="1"/>
</dbReference>
<reference evidence="6 7" key="1">
    <citation type="submission" date="2017-08" db="EMBL/GenBank/DDBJ databases">
        <title>Burning lignite coal seam in the remote Altai Mountains harbors a hydrogen-driven thermophilic microbial community.</title>
        <authorList>
            <person name="Kadnikov V.V."/>
            <person name="Mardanov A.V."/>
            <person name="Ivasenko D."/>
            <person name="Beletsky A.V."/>
            <person name="Karnachuk O.V."/>
            <person name="Ravin N.V."/>
        </authorList>
    </citation>
    <scope>NUCLEOTIDE SEQUENCE [LARGE SCALE GENOMIC DNA]</scope>
    <source>
        <strain evidence="6">AL31</strain>
    </source>
</reference>
<dbReference type="AlphaFoldDB" id="A0A2T5G8J5"/>
<evidence type="ECO:0000256" key="2">
    <source>
        <dbReference type="ARBA" id="ARBA00022980"/>
    </source>
</evidence>
<comment type="caution">
    <text evidence="6">The sequence shown here is derived from an EMBL/GenBank/DDBJ whole genome shotgun (WGS) entry which is preliminary data.</text>
</comment>